<evidence type="ECO:0000256" key="6">
    <source>
        <dbReference type="ARBA" id="ARBA00023136"/>
    </source>
</evidence>
<dbReference type="SUPFAM" id="SSF51445">
    <property type="entry name" value="(Trans)glycosidases"/>
    <property type="match status" value="1"/>
</dbReference>
<dbReference type="InterPro" id="IPR011050">
    <property type="entry name" value="Pectin_lyase_fold/virulence"/>
</dbReference>
<dbReference type="EMBL" id="LWMV01000198">
    <property type="protein sequence ID" value="KZX11005.1"/>
    <property type="molecule type" value="Genomic_DNA"/>
</dbReference>
<accession>A0A162FCJ7</accession>
<reference evidence="9 10" key="1">
    <citation type="submission" date="2016-04" db="EMBL/GenBank/DDBJ databases">
        <title>Genome sequence of Methanobrevibacter curvatus DSM 11111.</title>
        <authorList>
            <person name="Poehlein A."/>
            <person name="Seedorf H."/>
            <person name="Daniel R."/>
        </authorList>
    </citation>
    <scope>NUCLEOTIDE SEQUENCE [LARGE SCALE GENOMIC DNA]</scope>
    <source>
        <strain evidence="9 10">DSM 11111</strain>
    </source>
</reference>
<evidence type="ECO:0000313" key="9">
    <source>
        <dbReference type="EMBL" id="KZX11005.1"/>
    </source>
</evidence>
<dbReference type="InterPro" id="IPR012334">
    <property type="entry name" value="Pectin_lyas_fold"/>
</dbReference>
<comment type="caution">
    <text evidence="9">The sequence shown here is derived from an EMBL/GenBank/DDBJ whole genome shotgun (WGS) entry which is preliminary data.</text>
</comment>
<name>A0A162FCJ7_9EURY</name>
<keyword evidence="6" id="KW-0472">Membrane</keyword>
<keyword evidence="5" id="KW-0732">Signal</keyword>
<dbReference type="InterPro" id="IPR003368">
    <property type="entry name" value="POMP_repeat"/>
</dbReference>
<sequence length="1753" mass="186058">MFVAYDSNNQVNYTKTTEMLDTFAANGISIMVGVADQESGDFLTTYLSHYANHPAILGYCIGNEYNYHYSEWFGADETIGRINWMTKLNNTAKIIKNASPNRLVATAHGELPTNEDVIIYNSMPNLDLVMVNVYSGYSFWGKFTDWSASFSASAKPIVFSEFGRSSKSGSGENTSQQQLEWTESLLNEISAHLNTNSAGSFIFELVDESWKGSNEFNSNIGSEGSLGIFTNGSGTPQQEAKPVASKVAELWSGNLSNNIILSQVNTSNILSLSTLNTVVNSPVTFSAVLNTTYGVLPGRNIKFYLNGTLIGQSTTNSAGVATFKHTFTSSGSFAIFASFDGDSSYGAINSSVKSVSVDKIVPSLSLSSNVGSVSVNSVVVFSAVLNSGSGVVSGKTVKFYVNGSLVGSNVTNSQGLAVFSRNFNSVGSFSVVVSFDGDSLYSAKDSSSKSIVINAAPVPSSLTINSNNVSGIKGALAIVDTIYLNSGIFKGINNTNIIINKNVTIIGKPNAIIDCENISYAFSVSYDGSLTLINITICNSFSSSVVNSRNLTVINCKFLNNHDSDRGGAIYNYRYATVINSSFDNNSAYYGGGAIYNNNFDSSNLIVVGSNFTNNRAEIIPPVYDDYGGGAVYNYKGNTTIKNSNFFNNIAEVNGGAINSSYGKLTIENSSFVGNVANGNGQYIAQDGGGAIYNYQYSNLSVSNSTFKSNRANNNSGGAIVSSGNISVNECIFEKNVAKSRGGAIEYARNNATISNSKFVNNSLNSGYNYGSAIYSSNDGYMVINNSTFEGKGELEVIISGYGDHLVIKNSSKVKISTTISLNSNLASVAANSVVVFSAVLNSSSGAVSGKAVIFYINGSWVGSNLTNSQGLAVFSRNFSSVGSFGVVASFDGDDLYFAKNSSVKLVSVGKIVPSLSLSSNVGSVSVNSVVVFSAVLNSGSGVVSGKAVRFYVNGSLVGSNTTNSQGLAIFSRNFTSVGSFGVVASFDGDSLYSAKNSSVKSVSVGKIVPSLSLSSNVGSVSVNSVVVFSAVLNSGSGVVSGKTVKFYVNGSLVGSNITNSQGLAVFSRSFSSVGSFGVVASFDGDSLYSAKNSSVKSVSVGKIVPSLSLSSNVGNINVNSMVALSAILYSSSSVGSGKTIKFYVNGSLVGSNVTNSQGLAVFSRNFTVIGNFNVFASFDGDNLYSAKNSSSKSIVVNPFNPAPSSLTISSNNVSGIKGALAIVNTIYLNSGTFKGINNTNIIINKNVTIIGKPNAIIDCENRSYAFYVSSGSLTLINITICNSYSSSILNYGNLTVINCKFVNNHDSSDGGAITNYRYATVINSSFNNNSAYYRGGAIYNYNYNSGNLIVVGSNFTSNRAEILPPVGDEYGGGAVYNYVGNTTIKNSNFFNNIAGVNGGAVNSYDGKLTVENSSFIGNVANGNGYYIVQDGGGAIYNYQYSNLSVSNSTFKNNKANNNSGGAIVSSGNIKVNNCIFEKNLAKSRGGAIEYGNKNATISNSKFVNNSLISGNDYGSAIYSSNTGYMAIDNSTFEGKGELEDIIYGYSDSLYLRNSSKVKLPTKMTLKISKSSVKYGYLVKFTANLTNAENKAIKGQKVYFCRGNTKIGFNTTNSQGIAIFNYYSKTVGKFNVTSKFTGDSNYYSISSNKKTLTLAKDTPKLTFTIAKKRLKVKKKVKISITLKSSLKKAIKKQKVYLYSAGRKWFTATINSLGKATFYTKWRTKGAFTLYIKFKGNKYYKSAISKKIKVTIYR</sequence>
<dbReference type="Gene3D" id="3.20.20.80">
    <property type="entry name" value="Glycosidases"/>
    <property type="match status" value="1"/>
</dbReference>
<dbReference type="Gene3D" id="2.160.20.10">
    <property type="entry name" value="Single-stranded right-handed beta-helix, Pectin lyase-like"/>
    <property type="match status" value="1"/>
</dbReference>
<evidence type="ECO:0000256" key="2">
    <source>
        <dbReference type="ARBA" id="ARBA00004442"/>
    </source>
</evidence>
<dbReference type="SMART" id="SM00710">
    <property type="entry name" value="PbH1"/>
    <property type="match status" value="10"/>
</dbReference>
<dbReference type="InterPro" id="IPR032109">
    <property type="entry name" value="Big_3_5"/>
</dbReference>
<organism evidence="9 10">
    <name type="scientific">Methanobrevibacter curvatus</name>
    <dbReference type="NCBI Taxonomy" id="49547"/>
    <lineage>
        <taxon>Archaea</taxon>
        <taxon>Methanobacteriati</taxon>
        <taxon>Methanobacteriota</taxon>
        <taxon>Methanomada group</taxon>
        <taxon>Methanobacteria</taxon>
        <taxon>Methanobacteriales</taxon>
        <taxon>Methanobacteriaceae</taxon>
        <taxon>Methanobrevibacter</taxon>
    </lineage>
</organism>
<keyword evidence="10" id="KW-1185">Reference proteome</keyword>
<gene>
    <name evidence="9" type="ORF">MBCUR_15910</name>
</gene>
<evidence type="ECO:0000256" key="5">
    <source>
        <dbReference type="ARBA" id="ARBA00022729"/>
    </source>
</evidence>
<dbReference type="InterPro" id="IPR013783">
    <property type="entry name" value="Ig-like_fold"/>
</dbReference>
<evidence type="ECO:0000313" key="10">
    <source>
        <dbReference type="Proteomes" id="UP000077245"/>
    </source>
</evidence>
<keyword evidence="7" id="KW-0998">Cell outer membrane</keyword>
<dbReference type="Proteomes" id="UP000077245">
    <property type="component" value="Unassembled WGS sequence"/>
</dbReference>
<evidence type="ECO:0000256" key="3">
    <source>
        <dbReference type="ARBA" id="ARBA00004613"/>
    </source>
</evidence>
<feature type="domain" description="Bacterial Ig-like" evidence="8">
    <location>
        <begin position="1568"/>
        <end position="1653"/>
    </location>
</feature>
<dbReference type="InterPro" id="IPR006626">
    <property type="entry name" value="PbH1"/>
</dbReference>
<dbReference type="PANTHER" id="PTHR11319">
    <property type="entry name" value="G PROTEIN-COUPLED RECEPTOR-RELATED"/>
    <property type="match status" value="1"/>
</dbReference>
<dbReference type="Pfam" id="PF02415">
    <property type="entry name" value="Chlam_PMP"/>
    <property type="match status" value="2"/>
</dbReference>
<proteinExistence type="predicted"/>
<dbReference type="Pfam" id="PF16640">
    <property type="entry name" value="Big_3_5"/>
    <property type="match status" value="2"/>
</dbReference>
<evidence type="ECO:0000256" key="7">
    <source>
        <dbReference type="ARBA" id="ARBA00023237"/>
    </source>
</evidence>
<evidence type="ECO:0000256" key="1">
    <source>
        <dbReference type="ARBA" id="ARBA00004196"/>
    </source>
</evidence>
<dbReference type="GO" id="GO:0005576">
    <property type="term" value="C:extracellular region"/>
    <property type="evidence" value="ECO:0007669"/>
    <property type="project" value="UniProtKB-SubCell"/>
</dbReference>
<keyword evidence="4" id="KW-0964">Secreted</keyword>
<dbReference type="Gene3D" id="2.60.40.10">
    <property type="entry name" value="Immunoglobulins"/>
    <property type="match status" value="7"/>
</dbReference>
<dbReference type="InterPro" id="IPR017853">
    <property type="entry name" value="GH"/>
</dbReference>
<evidence type="ECO:0000256" key="4">
    <source>
        <dbReference type="ARBA" id="ARBA00022525"/>
    </source>
</evidence>
<feature type="domain" description="Bacterial Ig-like" evidence="8">
    <location>
        <begin position="273"/>
        <end position="357"/>
    </location>
</feature>
<comment type="subcellular location">
    <subcellularLocation>
        <location evidence="1">Cell envelope</location>
    </subcellularLocation>
    <subcellularLocation>
        <location evidence="2">Cell outer membrane</location>
    </subcellularLocation>
    <subcellularLocation>
        <location evidence="3">Secreted</location>
    </subcellularLocation>
</comment>
<dbReference type="PANTHER" id="PTHR11319:SF35">
    <property type="entry name" value="OUTER MEMBRANE PROTEIN PMPC-RELATED"/>
    <property type="match status" value="1"/>
</dbReference>
<dbReference type="SUPFAM" id="SSF51126">
    <property type="entry name" value="Pectin lyase-like"/>
    <property type="match status" value="3"/>
</dbReference>
<evidence type="ECO:0000259" key="8">
    <source>
        <dbReference type="Pfam" id="PF16640"/>
    </source>
</evidence>
<dbReference type="PATRIC" id="fig|49547.3.peg.1699"/>
<protein>
    <recommendedName>
        <fullName evidence="8">Bacterial Ig-like domain-containing protein</fullName>
    </recommendedName>
</protein>
<dbReference type="STRING" id="49547.MBCUR_15910"/>